<dbReference type="KEGG" id="arep:ID810_00835"/>
<dbReference type="AlphaFoldDB" id="A0A7T0LLD3"/>
<keyword evidence="2" id="KW-1133">Transmembrane helix</keyword>
<dbReference type="EMBL" id="CP063989">
    <property type="protein sequence ID" value="QPL05576.1"/>
    <property type="molecule type" value="Genomic_DNA"/>
</dbReference>
<evidence type="ECO:0000256" key="2">
    <source>
        <dbReference type="SAM" id="Phobius"/>
    </source>
</evidence>
<dbReference type="RefSeq" id="WP_166857021.1">
    <property type="nucleotide sequence ID" value="NZ_CP063989.1"/>
</dbReference>
<feature type="transmembrane region" description="Helical" evidence="2">
    <location>
        <begin position="45"/>
        <end position="68"/>
    </location>
</feature>
<feature type="transmembrane region" description="Helical" evidence="2">
    <location>
        <begin position="188"/>
        <end position="206"/>
    </location>
</feature>
<protein>
    <submittedName>
        <fullName evidence="3">Uncharacterized protein</fullName>
    </submittedName>
</protein>
<feature type="transmembrane region" description="Helical" evidence="2">
    <location>
        <begin position="147"/>
        <end position="168"/>
    </location>
</feature>
<gene>
    <name evidence="3" type="ORF">ID810_00835</name>
</gene>
<accession>A0A7T0LLD3</accession>
<sequence>MSNTVPRPGGAGPGGPGRTQRRSLRPDQPNRPALLRALHAETLKLAALPGAWVGAALTIALPTALVLLNTRGMADELAADPGSHLHELQPDMGVMEAIFGAVGIIVLATVCMAAEHTANTQTLGSARQVSTTLLVEPRRWVTVAAKVLLVLATTAALAALTCALTFTITTRALGGWSPTLWPVPWGRVSGLYAWWAVNALGAMGLASLTRGALVPLTWCVTTTALVSPSFLLSKATDLAAWLPDAAAHSLILTGYSGHALPAGKAWAALAAWALAGLALTLIPWTRKDA</sequence>
<keyword evidence="2" id="KW-0812">Transmembrane</keyword>
<feature type="transmembrane region" description="Helical" evidence="2">
    <location>
        <begin position="213"/>
        <end position="232"/>
    </location>
</feature>
<feature type="region of interest" description="Disordered" evidence="1">
    <location>
        <begin position="1"/>
        <end position="29"/>
    </location>
</feature>
<reference evidence="3 4" key="1">
    <citation type="submission" date="2020-11" db="EMBL/GenBank/DDBJ databases">
        <title>Actinomyces sp. ZJ750.</title>
        <authorList>
            <person name="Zhou J."/>
        </authorList>
    </citation>
    <scope>NUCLEOTIDE SEQUENCE [LARGE SCALE GENOMIC DNA]</scope>
    <source>
        <strain evidence="3 4">ZJ750</strain>
    </source>
</reference>
<keyword evidence="4" id="KW-1185">Reference proteome</keyword>
<feature type="transmembrane region" description="Helical" evidence="2">
    <location>
        <begin position="265"/>
        <end position="284"/>
    </location>
</feature>
<keyword evidence="2" id="KW-0472">Membrane</keyword>
<evidence type="ECO:0000313" key="3">
    <source>
        <dbReference type="EMBL" id="QPL05576.1"/>
    </source>
</evidence>
<dbReference type="Proteomes" id="UP000594637">
    <property type="component" value="Chromosome"/>
</dbReference>
<evidence type="ECO:0000256" key="1">
    <source>
        <dbReference type="SAM" id="MobiDB-lite"/>
    </source>
</evidence>
<evidence type="ECO:0000313" key="4">
    <source>
        <dbReference type="Proteomes" id="UP000594637"/>
    </source>
</evidence>
<name>A0A7T0LLD3_9ACTO</name>
<feature type="transmembrane region" description="Helical" evidence="2">
    <location>
        <begin position="97"/>
        <end position="114"/>
    </location>
</feature>
<organism evidence="3 4">
    <name type="scientific">Actinomyces respiraculi</name>
    <dbReference type="NCBI Taxonomy" id="2744574"/>
    <lineage>
        <taxon>Bacteria</taxon>
        <taxon>Bacillati</taxon>
        <taxon>Actinomycetota</taxon>
        <taxon>Actinomycetes</taxon>
        <taxon>Actinomycetales</taxon>
        <taxon>Actinomycetaceae</taxon>
        <taxon>Actinomyces</taxon>
    </lineage>
</organism>
<proteinExistence type="predicted"/>